<feature type="chain" id="PRO_5047377921" evidence="2">
    <location>
        <begin position="39"/>
        <end position="336"/>
    </location>
</feature>
<dbReference type="InterPro" id="IPR005064">
    <property type="entry name" value="BUG"/>
</dbReference>
<dbReference type="PANTHER" id="PTHR42928:SF5">
    <property type="entry name" value="BLR1237 PROTEIN"/>
    <property type="match status" value="1"/>
</dbReference>
<evidence type="ECO:0000256" key="1">
    <source>
        <dbReference type="ARBA" id="ARBA00006987"/>
    </source>
</evidence>
<evidence type="ECO:0000313" key="4">
    <source>
        <dbReference type="Proteomes" id="UP001365846"/>
    </source>
</evidence>
<reference evidence="3 4" key="1">
    <citation type="submission" date="2024-03" db="EMBL/GenBank/DDBJ databases">
        <title>Novel species of the genus Variovorax.</title>
        <authorList>
            <person name="Liu Q."/>
            <person name="Xin Y.-H."/>
        </authorList>
    </citation>
    <scope>NUCLEOTIDE SEQUENCE [LARGE SCALE GENOMIC DNA]</scope>
    <source>
        <strain evidence="3 4">KACC 18899</strain>
    </source>
</reference>
<proteinExistence type="inferred from homology"/>
<keyword evidence="2" id="KW-0732">Signal</keyword>
<dbReference type="PROSITE" id="PS51318">
    <property type="entry name" value="TAT"/>
    <property type="match status" value="1"/>
</dbReference>
<dbReference type="PANTHER" id="PTHR42928">
    <property type="entry name" value="TRICARBOXYLATE-BINDING PROTEIN"/>
    <property type="match status" value="1"/>
</dbReference>
<organism evidence="3 4">
    <name type="scientific">Variovorax ureilyticus</name>
    <dbReference type="NCBI Taxonomy" id="1836198"/>
    <lineage>
        <taxon>Bacteria</taxon>
        <taxon>Pseudomonadati</taxon>
        <taxon>Pseudomonadota</taxon>
        <taxon>Betaproteobacteria</taxon>
        <taxon>Burkholderiales</taxon>
        <taxon>Comamonadaceae</taxon>
        <taxon>Variovorax</taxon>
    </lineage>
</organism>
<dbReference type="Gene3D" id="3.40.190.10">
    <property type="entry name" value="Periplasmic binding protein-like II"/>
    <property type="match status" value="1"/>
</dbReference>
<dbReference type="InterPro" id="IPR006311">
    <property type="entry name" value="TAT_signal"/>
</dbReference>
<dbReference type="InterPro" id="IPR042100">
    <property type="entry name" value="Bug_dom1"/>
</dbReference>
<protein>
    <submittedName>
        <fullName evidence="3">Tripartite tricarboxylate transporter substrate binding protein</fullName>
    </submittedName>
</protein>
<name>A0ABU8V9V1_9BURK</name>
<dbReference type="CDD" id="cd07012">
    <property type="entry name" value="PBP2_Bug_TTT"/>
    <property type="match status" value="1"/>
</dbReference>
<dbReference type="SUPFAM" id="SSF53850">
    <property type="entry name" value="Periplasmic binding protein-like II"/>
    <property type="match status" value="1"/>
</dbReference>
<keyword evidence="4" id="KW-1185">Reference proteome</keyword>
<dbReference type="Proteomes" id="UP001365846">
    <property type="component" value="Unassembled WGS sequence"/>
</dbReference>
<accession>A0ABU8V9V1</accession>
<evidence type="ECO:0000256" key="2">
    <source>
        <dbReference type="SAM" id="SignalP"/>
    </source>
</evidence>
<comment type="caution">
    <text evidence="3">The sequence shown here is derived from an EMBL/GenBank/DDBJ whole genome shotgun (WGS) entry which is preliminary data.</text>
</comment>
<dbReference type="EMBL" id="JBBKZU010000002">
    <property type="protein sequence ID" value="MEJ8810355.1"/>
    <property type="molecule type" value="Genomic_DNA"/>
</dbReference>
<sequence length="336" mass="35592">MSDERTRAKQTDMMSMGRRALLGLAVLCAAAVSLPAAAQAQRYPSKPIKLIVPYPPGAATDNIARAFGQELAKVVGQPVIVENRPGGGSSLGIVAAKGQPADGYTLLVRAEGFYAAKLATPTLAYEFSDFEILAPLAQSSYAFIVAADRGWKQLDDLKKAQREIDVGSLDLGVGVYSTLAARMAKDLGIRLRTIPFKGGAEGLTAILAGQIDAYFTTIGTTQAVKDSPKVKVLATTGLPGSNNFLPGVKTFQELGLPNMTFSSSYSLNVRSDTPAPIKEQLARAVQQALSSEAMKTARRQLFLEPYAGSAADYRRDQAGVLKEFEAAAAEDGKSAK</sequence>
<dbReference type="Gene3D" id="3.40.190.150">
    <property type="entry name" value="Bordetella uptake gene, domain 1"/>
    <property type="match status" value="1"/>
</dbReference>
<dbReference type="RefSeq" id="WP_340355681.1">
    <property type="nucleotide sequence ID" value="NZ_JBBKZU010000002.1"/>
</dbReference>
<evidence type="ECO:0000313" key="3">
    <source>
        <dbReference type="EMBL" id="MEJ8810355.1"/>
    </source>
</evidence>
<comment type="similarity">
    <text evidence="1">Belongs to the UPF0065 (bug) family.</text>
</comment>
<gene>
    <name evidence="3" type="ORF">WKW77_04700</name>
</gene>
<dbReference type="Pfam" id="PF03401">
    <property type="entry name" value="TctC"/>
    <property type="match status" value="1"/>
</dbReference>
<dbReference type="PIRSF" id="PIRSF017082">
    <property type="entry name" value="YflP"/>
    <property type="match status" value="1"/>
</dbReference>
<feature type="signal peptide" evidence="2">
    <location>
        <begin position="1"/>
        <end position="38"/>
    </location>
</feature>